<sequence length="323" mass="36142">MVASQDYVSGVKNNKIFDQLIESERCLALVGTKPSLYKLVDGLYIYPGLPFAYLSELDALVMSDLHLGFEEAAAKGLEYSLRGRSGYAGVFLPRIQFRRTVEMLARAFKIRRPGRVIINGDLKHAFDRLLRQEKEEVSRLIDFIREGGVDEVTVVRGNHDNFVKRVLEEKDVLIVDSIETSSGFLITHGHLDVDPSRYSHVVIGHEHPSIRCFGGKMPVFLRMPLTGGGELVVLPATGPYHPGTTFSLSREDYLSPLIRKYGVLEEASFVAWVETSYTGPALSDADVSRHEKLVGLSEYRFDSSIVTLVHIENPVLLQALCEF</sequence>
<dbReference type="Proteomes" id="UP000005270">
    <property type="component" value="Chromosome"/>
</dbReference>
<evidence type="ECO:0000259" key="1">
    <source>
        <dbReference type="Pfam" id="PF00149"/>
    </source>
</evidence>
<dbReference type="CDD" id="cd07391">
    <property type="entry name" value="MPP_PF1019"/>
    <property type="match status" value="1"/>
</dbReference>
<reference evidence="2 3" key="1">
    <citation type="journal article" date="2012" name="J. Bacteriol.">
        <title>Complete genome sequence of the hyperthermophilic cellulolytic Crenarchaeon 'Thermogladius cellulolyticus' 1633.</title>
        <authorList>
            <person name="Mardanov A.V."/>
            <person name="Kochetkova T.V."/>
            <person name="Beletsky A.V."/>
            <person name="Bonch-Osmolovskaya E.A."/>
            <person name="Ravin N.V."/>
            <person name="Skryabin K.G."/>
        </authorList>
    </citation>
    <scope>NUCLEOTIDE SEQUENCE [LARGE SCALE GENOMIC DNA]</scope>
    <source>
        <strain evidence="3">DSM 22663 / VKM B-2946 / 1633</strain>
    </source>
</reference>
<dbReference type="Gene3D" id="3.60.21.10">
    <property type="match status" value="1"/>
</dbReference>
<name>I3TGD8_THEC1</name>
<evidence type="ECO:0000313" key="3">
    <source>
        <dbReference type="Proteomes" id="UP000005270"/>
    </source>
</evidence>
<gene>
    <name evidence="2" type="ordered locus">TCELL_1404</name>
</gene>
<dbReference type="SUPFAM" id="SSF56300">
    <property type="entry name" value="Metallo-dependent phosphatases"/>
    <property type="match status" value="1"/>
</dbReference>
<protein>
    <submittedName>
        <fullName evidence="2">Metallophosphoesterase</fullName>
    </submittedName>
</protein>
<keyword evidence="3" id="KW-1185">Reference proteome</keyword>
<dbReference type="PANTHER" id="PTHR39323">
    <property type="entry name" value="BLR1149 PROTEIN"/>
    <property type="match status" value="1"/>
</dbReference>
<dbReference type="eggNOG" id="arCOG01150">
    <property type="taxonomic scope" value="Archaea"/>
</dbReference>
<accession>I3TGD8</accession>
<dbReference type="STRING" id="1184251.TCELL_1404"/>
<feature type="domain" description="Calcineurin-like phosphoesterase" evidence="1">
    <location>
        <begin position="60"/>
        <end position="191"/>
    </location>
</feature>
<dbReference type="KEGG" id="thg:TCELL_1404"/>
<dbReference type="AlphaFoldDB" id="I3TGD8"/>
<dbReference type="GO" id="GO:0016787">
    <property type="term" value="F:hydrolase activity"/>
    <property type="evidence" value="ECO:0007669"/>
    <property type="project" value="InterPro"/>
</dbReference>
<organism evidence="2 3">
    <name type="scientific">Thermogladius calderae (strain DSM 22663 / VKM B-2946 / 1633)</name>
    <dbReference type="NCBI Taxonomy" id="1184251"/>
    <lineage>
        <taxon>Archaea</taxon>
        <taxon>Thermoproteota</taxon>
        <taxon>Thermoprotei</taxon>
        <taxon>Desulfurococcales</taxon>
        <taxon>Desulfurococcaceae</taxon>
        <taxon>Thermogladius</taxon>
    </lineage>
</organism>
<dbReference type="HOGENOM" id="CLU_075478_0_1_2"/>
<proteinExistence type="predicted"/>
<dbReference type="EMBL" id="CP003531">
    <property type="protein sequence ID" value="AFK51826.1"/>
    <property type="molecule type" value="Genomic_DNA"/>
</dbReference>
<dbReference type="InParanoid" id="I3TGD8"/>
<dbReference type="InterPro" id="IPR004843">
    <property type="entry name" value="Calcineurin-like_PHP"/>
</dbReference>
<dbReference type="Pfam" id="PF00149">
    <property type="entry name" value="Metallophos"/>
    <property type="match status" value="1"/>
</dbReference>
<evidence type="ECO:0000313" key="2">
    <source>
        <dbReference type="EMBL" id="AFK51826.1"/>
    </source>
</evidence>
<dbReference type="PANTHER" id="PTHR39323:SF1">
    <property type="entry name" value="BLR1149 PROTEIN"/>
    <property type="match status" value="1"/>
</dbReference>
<dbReference type="InterPro" id="IPR029052">
    <property type="entry name" value="Metallo-depent_PP-like"/>
</dbReference>